<dbReference type="PANTHER" id="PTHR38041:SF1">
    <property type="entry name" value="CHORISMATE MUTASE"/>
    <property type="match status" value="1"/>
</dbReference>
<dbReference type="InterPro" id="IPR002701">
    <property type="entry name" value="CM_II_prokaryot"/>
</dbReference>
<dbReference type="PROSITE" id="PS51168">
    <property type="entry name" value="CHORISMATE_MUT_2"/>
    <property type="match status" value="1"/>
</dbReference>
<dbReference type="GO" id="GO:0009697">
    <property type="term" value="P:salicylic acid biosynthetic process"/>
    <property type="evidence" value="ECO:0007669"/>
    <property type="project" value="TreeGrafter"/>
</dbReference>
<dbReference type="SUPFAM" id="SSF48600">
    <property type="entry name" value="Chorismate mutase II"/>
    <property type="match status" value="1"/>
</dbReference>
<feature type="domain" description="Chorismate mutase" evidence="2">
    <location>
        <begin position="12"/>
        <end position="102"/>
    </location>
</feature>
<dbReference type="GO" id="GO:0046417">
    <property type="term" value="P:chorismate metabolic process"/>
    <property type="evidence" value="ECO:0007669"/>
    <property type="project" value="InterPro"/>
</dbReference>
<evidence type="ECO:0000259" key="2">
    <source>
        <dbReference type="PROSITE" id="PS51168"/>
    </source>
</evidence>
<dbReference type="AlphaFoldDB" id="A0A2T6ZSI4"/>
<dbReference type="OrthoDB" id="2843337at2759"/>
<dbReference type="Pfam" id="PF01817">
    <property type="entry name" value="CM_2"/>
    <property type="match status" value="1"/>
</dbReference>
<accession>A0A2T6ZSI4</accession>
<gene>
    <name evidence="3" type="ORF">B9Z19DRAFT_1084148</name>
</gene>
<sequence>MVNKSTHTALDAASVTTMAEVRISIDDLDRQIVTLLGERMRFIEAAARIKPEREAVRDQWRVDDVLTKVGETADKVNFSKKIAQKLYADLIESSILHELVNFDRLAGNNLNGREDDQVEDKKPAKVKAIEKGSAEVETGEVDTWVY</sequence>
<dbReference type="InterPro" id="IPR036979">
    <property type="entry name" value="CM_dom_sf"/>
</dbReference>
<reference evidence="3 4" key="1">
    <citation type="submission" date="2017-04" db="EMBL/GenBank/DDBJ databases">
        <title>Draft genome sequence of Tuber borchii Vittad., a whitish edible truffle.</title>
        <authorList>
            <consortium name="DOE Joint Genome Institute"/>
            <person name="Murat C."/>
            <person name="Kuo A."/>
            <person name="Barry K.W."/>
            <person name="Clum A."/>
            <person name="Dockter R.B."/>
            <person name="Fauchery L."/>
            <person name="Iotti M."/>
            <person name="Kohler A."/>
            <person name="Labutti K."/>
            <person name="Lindquist E.A."/>
            <person name="Lipzen A."/>
            <person name="Ohm R.A."/>
            <person name="Wang M."/>
            <person name="Grigoriev I.V."/>
            <person name="Zambonelli A."/>
            <person name="Martin F.M."/>
        </authorList>
    </citation>
    <scope>NUCLEOTIDE SEQUENCE [LARGE SCALE GENOMIC DNA]</scope>
    <source>
        <strain evidence="3 4">Tbo3840</strain>
    </source>
</reference>
<protein>
    <submittedName>
        <fullName evidence="3">Chorismate mutase</fullName>
    </submittedName>
</protein>
<name>A0A2T6ZSI4_TUBBO</name>
<keyword evidence="4" id="KW-1185">Reference proteome</keyword>
<comment type="caution">
    <text evidence="3">The sequence shown here is derived from an EMBL/GenBank/DDBJ whole genome shotgun (WGS) entry which is preliminary data.</text>
</comment>
<evidence type="ECO:0000313" key="3">
    <source>
        <dbReference type="EMBL" id="PUU78426.1"/>
    </source>
</evidence>
<dbReference type="GO" id="GO:0004106">
    <property type="term" value="F:chorismate mutase activity"/>
    <property type="evidence" value="ECO:0007669"/>
    <property type="project" value="InterPro"/>
</dbReference>
<evidence type="ECO:0000313" key="4">
    <source>
        <dbReference type="Proteomes" id="UP000244722"/>
    </source>
</evidence>
<dbReference type="EMBL" id="NESQ01000119">
    <property type="protein sequence ID" value="PUU78426.1"/>
    <property type="molecule type" value="Genomic_DNA"/>
</dbReference>
<dbReference type="Proteomes" id="UP000244722">
    <property type="component" value="Unassembled WGS sequence"/>
</dbReference>
<organism evidence="3 4">
    <name type="scientific">Tuber borchii</name>
    <name type="common">White truffle</name>
    <dbReference type="NCBI Taxonomy" id="42251"/>
    <lineage>
        <taxon>Eukaryota</taxon>
        <taxon>Fungi</taxon>
        <taxon>Dikarya</taxon>
        <taxon>Ascomycota</taxon>
        <taxon>Pezizomycotina</taxon>
        <taxon>Pezizomycetes</taxon>
        <taxon>Pezizales</taxon>
        <taxon>Tuberaceae</taxon>
        <taxon>Tuber</taxon>
    </lineage>
</organism>
<proteinExistence type="predicted"/>
<dbReference type="PANTHER" id="PTHR38041">
    <property type="entry name" value="CHORISMATE MUTASE"/>
    <property type="match status" value="1"/>
</dbReference>
<dbReference type="SMART" id="SM00830">
    <property type="entry name" value="CM_2"/>
    <property type="match status" value="1"/>
</dbReference>
<dbReference type="InterPro" id="IPR051331">
    <property type="entry name" value="Chorismate_mutase-related"/>
</dbReference>
<dbReference type="Gene3D" id="1.20.59.10">
    <property type="entry name" value="Chorismate mutase"/>
    <property type="match status" value="1"/>
</dbReference>
<evidence type="ECO:0000256" key="1">
    <source>
        <dbReference type="ARBA" id="ARBA00023235"/>
    </source>
</evidence>
<dbReference type="InterPro" id="IPR036263">
    <property type="entry name" value="Chorismate_II_sf"/>
</dbReference>
<keyword evidence="1" id="KW-0413">Isomerase</keyword>